<evidence type="ECO:0000256" key="1">
    <source>
        <dbReference type="SAM" id="MobiDB-lite"/>
    </source>
</evidence>
<evidence type="ECO:0000256" key="2">
    <source>
        <dbReference type="SAM" id="SignalP"/>
    </source>
</evidence>
<organism evidence="3">
    <name type="scientific">Anopheles braziliensis</name>
    <dbReference type="NCBI Taxonomy" id="58242"/>
    <lineage>
        <taxon>Eukaryota</taxon>
        <taxon>Metazoa</taxon>
        <taxon>Ecdysozoa</taxon>
        <taxon>Arthropoda</taxon>
        <taxon>Hexapoda</taxon>
        <taxon>Insecta</taxon>
        <taxon>Pterygota</taxon>
        <taxon>Neoptera</taxon>
        <taxon>Endopterygota</taxon>
        <taxon>Diptera</taxon>
        <taxon>Nematocera</taxon>
        <taxon>Culicoidea</taxon>
        <taxon>Culicidae</taxon>
        <taxon>Anophelinae</taxon>
        <taxon>Anopheles</taxon>
    </lineage>
</organism>
<evidence type="ECO:0000313" key="3">
    <source>
        <dbReference type="EMBL" id="MBW29975.1"/>
    </source>
</evidence>
<feature type="compositionally biased region" description="Gly residues" evidence="1">
    <location>
        <begin position="39"/>
        <end position="50"/>
    </location>
</feature>
<reference evidence="3" key="1">
    <citation type="submission" date="2018-01" db="EMBL/GenBank/DDBJ databases">
        <title>An insight into the sialome of Amazonian anophelines.</title>
        <authorList>
            <person name="Ribeiro J.M."/>
            <person name="Scarpassa V."/>
            <person name="Calvo E."/>
        </authorList>
    </citation>
    <scope>NUCLEOTIDE SEQUENCE</scope>
    <source>
        <tissue evidence="3">Salivary glands</tissue>
    </source>
</reference>
<name>A0A2M3ZNA7_9DIPT</name>
<proteinExistence type="predicted"/>
<dbReference type="AlphaFoldDB" id="A0A2M3ZNA7"/>
<keyword evidence="2" id="KW-0732">Signal</keyword>
<accession>A0A2M3ZNA7</accession>
<sequence>MKPGVLRSLVLVGLSVIPARMAAISWSLWSVTGTFNGEAGTGAGGGGGDGDTCPLDGAIGAPEVPVVGGGGGGGGGAIVPRPISLLDNTISTLFAPQFQNRRKKDTQTRRQS</sequence>
<protein>
    <submittedName>
        <fullName evidence="3">Putative secreted peptide</fullName>
    </submittedName>
</protein>
<dbReference type="EMBL" id="GGFM01009224">
    <property type="protein sequence ID" value="MBW29975.1"/>
    <property type="molecule type" value="Transcribed_RNA"/>
</dbReference>
<feature type="signal peptide" evidence="2">
    <location>
        <begin position="1"/>
        <end position="23"/>
    </location>
</feature>
<feature type="region of interest" description="Disordered" evidence="1">
    <location>
        <begin position="38"/>
        <end position="57"/>
    </location>
</feature>
<feature type="chain" id="PRO_5014895375" evidence="2">
    <location>
        <begin position="24"/>
        <end position="112"/>
    </location>
</feature>